<dbReference type="InterPro" id="IPR014314">
    <property type="entry name" value="Succ_DH_cytb556"/>
</dbReference>
<feature type="transmembrane region" description="Helical" evidence="8">
    <location>
        <begin position="73"/>
        <end position="94"/>
    </location>
</feature>
<dbReference type="InterPro" id="IPR000701">
    <property type="entry name" value="SuccDH_FuR_B_TM-su"/>
</dbReference>
<comment type="subcellular location">
    <subcellularLocation>
        <location evidence="1">Membrane</location>
        <topology evidence="1">Multi-pass membrane protein</topology>
    </subcellularLocation>
</comment>
<keyword evidence="12" id="KW-1185">Reference proteome</keyword>
<dbReference type="Proteomes" id="UP000038830">
    <property type="component" value="Unassembled WGS sequence"/>
</dbReference>
<evidence type="ECO:0000313" key="9">
    <source>
        <dbReference type="EMBL" id="CEP22234.1"/>
    </source>
</evidence>
<organism evidence="9 11">
    <name type="scientific">Cyberlindnera jadinii (strain ATCC 18201 / CBS 1600 / BCRC 20928 / JCM 3617 / NBRC 0987 / NRRL Y-1542)</name>
    <name type="common">Torula yeast</name>
    <name type="synonym">Candida utilis</name>
    <dbReference type="NCBI Taxonomy" id="983966"/>
    <lineage>
        <taxon>Eukaryota</taxon>
        <taxon>Fungi</taxon>
        <taxon>Dikarya</taxon>
        <taxon>Ascomycota</taxon>
        <taxon>Saccharomycotina</taxon>
        <taxon>Saccharomycetes</taxon>
        <taxon>Phaffomycetales</taxon>
        <taxon>Phaffomycetaceae</taxon>
        <taxon>Cyberlindnera</taxon>
    </lineage>
</organism>
<evidence type="ECO:0000256" key="1">
    <source>
        <dbReference type="ARBA" id="ARBA00004141"/>
    </source>
</evidence>
<gene>
    <name evidence="9" type="primary">SDH6</name>
    <name evidence="9" type="ORF">BN1211_2526</name>
    <name evidence="10" type="ORF">CYBJADRAFT_168280</name>
</gene>
<keyword evidence="5 8" id="KW-1133">Transmembrane helix</keyword>
<dbReference type="STRING" id="983966.A0A0H5CCB2"/>
<reference evidence="10 12" key="3">
    <citation type="journal article" date="2016" name="Proc. Natl. Acad. Sci. U.S.A.">
        <title>Comparative genomics of biotechnologically important yeasts.</title>
        <authorList>
            <person name="Riley R."/>
            <person name="Haridas S."/>
            <person name="Wolfe K.H."/>
            <person name="Lopes M.R."/>
            <person name="Hittinger C.T."/>
            <person name="Goeker M."/>
            <person name="Salamov A.A."/>
            <person name="Wisecaver J.H."/>
            <person name="Long T.M."/>
            <person name="Calvey C.H."/>
            <person name="Aerts A.L."/>
            <person name="Barry K.W."/>
            <person name="Choi C."/>
            <person name="Clum A."/>
            <person name="Coughlan A.Y."/>
            <person name="Deshpande S."/>
            <person name="Douglass A.P."/>
            <person name="Hanson S.J."/>
            <person name="Klenk H.-P."/>
            <person name="LaButti K.M."/>
            <person name="Lapidus A."/>
            <person name="Lindquist E.A."/>
            <person name="Lipzen A.M."/>
            <person name="Meier-Kolthoff J.P."/>
            <person name="Ohm R.A."/>
            <person name="Otillar R.P."/>
            <person name="Pangilinan J.L."/>
            <person name="Peng Y."/>
            <person name="Rokas A."/>
            <person name="Rosa C.A."/>
            <person name="Scheuner C."/>
            <person name="Sibirny A.A."/>
            <person name="Slot J.C."/>
            <person name="Stielow J.B."/>
            <person name="Sun H."/>
            <person name="Kurtzman C.P."/>
            <person name="Blackwell M."/>
            <person name="Grigoriev I.V."/>
            <person name="Jeffries T.W."/>
        </authorList>
    </citation>
    <scope>NUCLEOTIDE SEQUENCE [LARGE SCALE GENOMIC DNA]</scope>
    <source>
        <strain evidence="12">ATCC 18201 / CBS 1600 / BCRC 20928 / JCM 3617 / NBRC 0987 / NRRL Y-1542</strain>
        <strain evidence="10">NRRL Y-1542</strain>
    </source>
</reference>
<dbReference type="SUPFAM" id="SSF81343">
    <property type="entry name" value="Fumarate reductase respiratory complex transmembrane subunits"/>
    <property type="match status" value="1"/>
</dbReference>
<accession>A0A0H5CCB2</accession>
<feature type="transmembrane region" description="Helical" evidence="8">
    <location>
        <begin position="148"/>
        <end position="168"/>
    </location>
</feature>
<evidence type="ECO:0000256" key="8">
    <source>
        <dbReference type="SAM" id="Phobius"/>
    </source>
</evidence>
<dbReference type="InterPro" id="IPR034804">
    <property type="entry name" value="SQR/QFR_C/D"/>
</dbReference>
<dbReference type="CDD" id="cd03499">
    <property type="entry name" value="SQR_TypeC_SdhC"/>
    <property type="match status" value="1"/>
</dbReference>
<dbReference type="PROSITE" id="PS01001">
    <property type="entry name" value="SDH_CYT_2"/>
    <property type="match status" value="1"/>
</dbReference>
<dbReference type="GO" id="GO:0031966">
    <property type="term" value="C:mitochondrial membrane"/>
    <property type="evidence" value="ECO:0007669"/>
    <property type="project" value="UniProtKB-ARBA"/>
</dbReference>
<evidence type="ECO:0000313" key="10">
    <source>
        <dbReference type="EMBL" id="ODV72740.1"/>
    </source>
</evidence>
<dbReference type="EMBL" id="KV453933">
    <property type="protein sequence ID" value="ODV72740.1"/>
    <property type="molecule type" value="Genomic_DNA"/>
</dbReference>
<dbReference type="GO" id="GO:0006121">
    <property type="term" value="P:mitochondrial electron transport, succinate to ubiquinone"/>
    <property type="evidence" value="ECO:0007669"/>
    <property type="project" value="TreeGrafter"/>
</dbReference>
<dbReference type="GO" id="GO:0006099">
    <property type="term" value="P:tricarboxylic acid cycle"/>
    <property type="evidence" value="ECO:0007669"/>
    <property type="project" value="InterPro"/>
</dbReference>
<reference evidence="11" key="2">
    <citation type="journal article" date="2015" name="J. Biotechnol.">
        <title>The structure of the Cyberlindnera jadinii genome and its relation to Candida utilis analyzed by the occurrence of single nucleotide polymorphisms.</title>
        <authorList>
            <person name="Rupp O."/>
            <person name="Brinkrolf K."/>
            <person name="Buerth C."/>
            <person name="Kunigo M."/>
            <person name="Schneider J."/>
            <person name="Jaenicke S."/>
            <person name="Goesmann A."/>
            <person name="Puehler A."/>
            <person name="Jaeger K.-E."/>
            <person name="Ernst J.F."/>
        </authorList>
    </citation>
    <scope>NUCLEOTIDE SEQUENCE [LARGE SCALE GENOMIC DNA]</scope>
    <source>
        <strain evidence="11">ATCC 18201 / CBS 1600 / BCRC 20928 / JCM 3617 / NBRC 0987 / NRRL Y-1542</strain>
    </source>
</reference>
<feature type="transmembrane region" description="Helical" evidence="8">
    <location>
        <begin position="114"/>
        <end position="136"/>
    </location>
</feature>
<evidence type="ECO:0000256" key="5">
    <source>
        <dbReference type="ARBA" id="ARBA00022989"/>
    </source>
</evidence>
<keyword evidence="4" id="KW-0479">Metal-binding</keyword>
<dbReference type="GO" id="GO:0046872">
    <property type="term" value="F:metal ion binding"/>
    <property type="evidence" value="ECO:0007669"/>
    <property type="project" value="UniProtKB-KW"/>
</dbReference>
<reference evidence="9" key="1">
    <citation type="submission" date="2014-12" db="EMBL/GenBank/DDBJ databases">
        <authorList>
            <person name="Jaenicke S."/>
        </authorList>
    </citation>
    <scope>NUCLEOTIDE SEQUENCE [LARGE SCALE GENOMIC DNA]</scope>
    <source>
        <strain evidence="9">CBS1600</strain>
    </source>
</reference>
<evidence type="ECO:0000256" key="2">
    <source>
        <dbReference type="ARBA" id="ARBA00022617"/>
    </source>
</evidence>
<evidence type="ECO:0000256" key="7">
    <source>
        <dbReference type="ARBA" id="ARBA00023136"/>
    </source>
</evidence>
<protein>
    <submittedName>
        <fullName evidence="10">Cytochrome b560 subunit of succinate dehydrogenase</fullName>
    </submittedName>
    <submittedName>
        <fullName evidence="9">SDH6 protein</fullName>
    </submittedName>
</protein>
<dbReference type="PROSITE" id="PS01000">
    <property type="entry name" value="SDH_CYT_1"/>
    <property type="match status" value="1"/>
</dbReference>
<dbReference type="OrthoDB" id="588261at2759"/>
<keyword evidence="6" id="KW-0408">Iron</keyword>
<dbReference type="GO" id="GO:0009055">
    <property type="term" value="F:electron transfer activity"/>
    <property type="evidence" value="ECO:0007669"/>
    <property type="project" value="InterPro"/>
</dbReference>
<evidence type="ECO:0000256" key="3">
    <source>
        <dbReference type="ARBA" id="ARBA00022692"/>
    </source>
</evidence>
<dbReference type="InterPro" id="IPR018495">
    <property type="entry name" value="Succ_DH_cyt_bsu_CS"/>
</dbReference>
<evidence type="ECO:0000313" key="11">
    <source>
        <dbReference type="Proteomes" id="UP000038830"/>
    </source>
</evidence>
<keyword evidence="2" id="KW-0349">Heme</keyword>
<dbReference type="NCBIfam" id="TIGR02970">
    <property type="entry name" value="succ_dehyd_cytB"/>
    <property type="match status" value="1"/>
</dbReference>
<dbReference type="PANTHER" id="PTHR10978">
    <property type="entry name" value="SUCCINATE DEHYDROGENASE CYTOCHROME B560 SUBUNIT"/>
    <property type="match status" value="1"/>
</dbReference>
<dbReference type="OMA" id="MNGIRHL"/>
<name>A0A0H5CCB2_CYBJN</name>
<accession>A0A1E4RZS2</accession>
<dbReference type="EMBL" id="CDQK01000003">
    <property type="protein sequence ID" value="CEP22234.1"/>
    <property type="molecule type" value="Genomic_DNA"/>
</dbReference>
<keyword evidence="7 8" id="KW-0472">Membrane</keyword>
<sequence length="169" mass="18931">MLSRLGLRGIARPAQSFVRNQAIRSLNTVRTTADAEQEILVEQRKNRPVSPHLTIYQPQLTWVLSSFHRVTGLYLAGGFYGLTCTYAFASLFGYHIDSTVIQEAFYGLNPIAQYALKAGMVFPFFFHFGNGIRHLIWDAGKELTIKGIYRTGYAVLAFTALMGGVYTLI</sequence>
<dbReference type="Pfam" id="PF01127">
    <property type="entry name" value="Sdh_cyt"/>
    <property type="match status" value="1"/>
</dbReference>
<evidence type="ECO:0000256" key="4">
    <source>
        <dbReference type="ARBA" id="ARBA00022723"/>
    </source>
</evidence>
<dbReference type="AlphaFoldDB" id="A0A0H5CCB2"/>
<dbReference type="Proteomes" id="UP000094389">
    <property type="component" value="Unassembled WGS sequence"/>
</dbReference>
<evidence type="ECO:0000313" key="12">
    <source>
        <dbReference type="Proteomes" id="UP000094389"/>
    </source>
</evidence>
<evidence type="ECO:0000256" key="6">
    <source>
        <dbReference type="ARBA" id="ARBA00023004"/>
    </source>
</evidence>
<keyword evidence="3 8" id="KW-0812">Transmembrane</keyword>
<dbReference type="PANTHER" id="PTHR10978:SF5">
    <property type="entry name" value="SUCCINATE DEHYDROGENASE CYTOCHROME B560 SUBUNIT, MITOCHONDRIAL"/>
    <property type="match status" value="1"/>
</dbReference>
<proteinExistence type="predicted"/>
<dbReference type="Gene3D" id="1.20.1300.10">
    <property type="entry name" value="Fumarate reductase/succinate dehydrogenase, transmembrane subunit"/>
    <property type="match status" value="1"/>
</dbReference>